<evidence type="ECO:0000256" key="2">
    <source>
        <dbReference type="SAM" id="Phobius"/>
    </source>
</evidence>
<reference evidence="3 4" key="1">
    <citation type="journal article" date="2018" name="Genome Biol. Evol.">
        <title>Multiple Roots of Fruiting Body Formation in Amoebozoa.</title>
        <authorList>
            <person name="Hillmann F."/>
            <person name="Forbes G."/>
            <person name="Novohradska S."/>
            <person name="Ferling I."/>
            <person name="Riege K."/>
            <person name="Groth M."/>
            <person name="Westermann M."/>
            <person name="Marz M."/>
            <person name="Spaller T."/>
            <person name="Winckler T."/>
            <person name="Schaap P."/>
            <person name="Glockner G."/>
        </authorList>
    </citation>
    <scope>NUCLEOTIDE SEQUENCE [LARGE SCALE GENOMIC DNA]</scope>
    <source>
        <strain evidence="3 4">Jena</strain>
    </source>
</reference>
<dbReference type="AlphaFoldDB" id="A0A2P6NDZ5"/>
<evidence type="ECO:0000313" key="4">
    <source>
        <dbReference type="Proteomes" id="UP000241769"/>
    </source>
</evidence>
<dbReference type="InParanoid" id="A0A2P6NDZ5"/>
<evidence type="ECO:0000256" key="1">
    <source>
        <dbReference type="SAM" id="MobiDB-lite"/>
    </source>
</evidence>
<protein>
    <submittedName>
        <fullName evidence="3">DNA-directed RNA polymerase II subunit RPB1-like</fullName>
    </submittedName>
</protein>
<keyword evidence="4" id="KW-1185">Reference proteome</keyword>
<feature type="compositionally biased region" description="Low complexity" evidence="1">
    <location>
        <begin position="410"/>
        <end position="428"/>
    </location>
</feature>
<feature type="compositionally biased region" description="Polar residues" evidence="1">
    <location>
        <begin position="317"/>
        <end position="332"/>
    </location>
</feature>
<feature type="compositionally biased region" description="Low complexity" evidence="1">
    <location>
        <begin position="333"/>
        <end position="365"/>
    </location>
</feature>
<accession>A0A2P6NDZ5</accession>
<proteinExistence type="predicted"/>
<gene>
    <name evidence="3" type="ORF">PROFUN_10441</name>
</gene>
<keyword evidence="2" id="KW-0472">Membrane</keyword>
<dbReference type="Proteomes" id="UP000241769">
    <property type="component" value="Unassembled WGS sequence"/>
</dbReference>
<feature type="region of interest" description="Disordered" evidence="1">
    <location>
        <begin position="399"/>
        <end position="430"/>
    </location>
</feature>
<feature type="region of interest" description="Disordered" evidence="1">
    <location>
        <begin position="267"/>
        <end position="385"/>
    </location>
</feature>
<keyword evidence="3" id="KW-0804">Transcription</keyword>
<keyword evidence="2" id="KW-1133">Transmembrane helix</keyword>
<sequence>MINWLSNFFRGGLYRTEDHILIVRNDPLCSWIPRGDATSLFNLEVTGIIGLALSILGVIWIFLLGPHWYVGFISLCTGIPLFNTARYQEYIFDNAQKKVGCSHKLYQSESLQLSLKEISITGVHTRGFLFHELKEVAMIKQKDSTGGYAYDLVLFLRSGERLTLVDYHIIHFRGDWKMIMRDQLSHFLKAGNEAPESFNSGTECAILGYLFSEQFAQHQCSLMYPKQSIGSSLSYYNDDRRDTQIRSLMAPPEPPNYAPVRIQVHHSEKPTQPPQIAAGYRPPSYQPPGQNTHGSHNWSVNSTQTNPQQWQMRPAQTGMNQSNFTSSPNLRTSLAPLSSFSSNSTVGQSPSFNWSASVSSSSSLSPDQVKPPQVHKAPTLSSLSPSPSYWSLSVSAGQTAPPLLQNQPQLSRPNLRPSPSPTTSFYSPEMAQQQALRQRLNVHPTISNVGQQKDPGEYWSIGLMKDTHHR</sequence>
<feature type="compositionally biased region" description="Polar residues" evidence="1">
    <location>
        <begin position="287"/>
        <end position="311"/>
    </location>
</feature>
<evidence type="ECO:0000313" key="3">
    <source>
        <dbReference type="EMBL" id="PRP82170.1"/>
    </source>
</evidence>
<dbReference type="EMBL" id="MDYQ01000109">
    <property type="protein sequence ID" value="PRP82170.1"/>
    <property type="molecule type" value="Genomic_DNA"/>
</dbReference>
<name>A0A2P6NDZ5_9EUKA</name>
<feature type="transmembrane region" description="Helical" evidence="2">
    <location>
        <begin position="40"/>
        <end position="62"/>
    </location>
</feature>
<organism evidence="3 4">
    <name type="scientific">Planoprotostelium fungivorum</name>
    <dbReference type="NCBI Taxonomy" id="1890364"/>
    <lineage>
        <taxon>Eukaryota</taxon>
        <taxon>Amoebozoa</taxon>
        <taxon>Evosea</taxon>
        <taxon>Variosea</taxon>
        <taxon>Cavosteliida</taxon>
        <taxon>Cavosteliaceae</taxon>
        <taxon>Planoprotostelium</taxon>
    </lineage>
</organism>
<comment type="caution">
    <text evidence="3">The sequence shown here is derived from an EMBL/GenBank/DDBJ whole genome shotgun (WGS) entry which is preliminary data.</text>
</comment>
<keyword evidence="2" id="KW-0812">Transmembrane</keyword>
<keyword evidence="3" id="KW-0240">DNA-directed RNA polymerase</keyword>
<dbReference type="GO" id="GO:0000428">
    <property type="term" value="C:DNA-directed RNA polymerase complex"/>
    <property type="evidence" value="ECO:0007669"/>
    <property type="project" value="UniProtKB-KW"/>
</dbReference>